<evidence type="ECO:0000259" key="6">
    <source>
        <dbReference type="PROSITE" id="PS50937"/>
    </source>
</evidence>
<dbReference type="SUPFAM" id="SSF46955">
    <property type="entry name" value="Putative DNA-binding domain"/>
    <property type="match status" value="1"/>
</dbReference>
<keyword evidence="5" id="KW-0804">Transcription</keyword>
<dbReference type="SMART" id="SM00422">
    <property type="entry name" value="HTH_MERR"/>
    <property type="match status" value="1"/>
</dbReference>
<dbReference type="GO" id="GO:0003677">
    <property type="term" value="F:DNA binding"/>
    <property type="evidence" value="ECO:0007669"/>
    <property type="project" value="UniProtKB-KW"/>
</dbReference>
<accession>A0A4V1AAY4</accession>
<dbReference type="InterPro" id="IPR000551">
    <property type="entry name" value="MerR-type_HTH_dom"/>
</dbReference>
<dbReference type="GO" id="GO:0003700">
    <property type="term" value="F:DNA-binding transcription factor activity"/>
    <property type="evidence" value="ECO:0007669"/>
    <property type="project" value="InterPro"/>
</dbReference>
<dbReference type="Gene3D" id="1.10.1660.10">
    <property type="match status" value="1"/>
</dbReference>
<dbReference type="KEGG" id="hpse:HPF_00190"/>
<comment type="subcellular location">
    <subcellularLocation>
        <location evidence="1">Cytoplasm</location>
    </subcellularLocation>
</comment>
<evidence type="ECO:0000256" key="4">
    <source>
        <dbReference type="ARBA" id="ARBA00023125"/>
    </source>
</evidence>
<dbReference type="NCBIfam" id="TIGR02044">
    <property type="entry name" value="CueR"/>
    <property type="match status" value="1"/>
</dbReference>
<evidence type="ECO:0000256" key="1">
    <source>
        <dbReference type="ARBA" id="ARBA00004496"/>
    </source>
</evidence>
<organism evidence="7 8">
    <name type="scientific">Hydrogenophaga pseudoflava</name>
    <name type="common">Pseudomonas carboxydoflava</name>
    <dbReference type="NCBI Taxonomy" id="47421"/>
    <lineage>
        <taxon>Bacteria</taxon>
        <taxon>Pseudomonadati</taxon>
        <taxon>Pseudomonadota</taxon>
        <taxon>Betaproteobacteria</taxon>
        <taxon>Burkholderiales</taxon>
        <taxon>Comamonadaceae</taxon>
        <taxon>Hydrogenophaga</taxon>
    </lineage>
</organism>
<evidence type="ECO:0000256" key="2">
    <source>
        <dbReference type="ARBA" id="ARBA00022490"/>
    </source>
</evidence>
<dbReference type="PROSITE" id="PS50937">
    <property type="entry name" value="HTH_MERR_2"/>
    <property type="match status" value="1"/>
</dbReference>
<dbReference type="PROSITE" id="PS00552">
    <property type="entry name" value="HTH_MERR_1"/>
    <property type="match status" value="1"/>
</dbReference>
<dbReference type="GO" id="GO:0005507">
    <property type="term" value="F:copper ion binding"/>
    <property type="evidence" value="ECO:0007669"/>
    <property type="project" value="InterPro"/>
</dbReference>
<dbReference type="Pfam" id="PF13411">
    <property type="entry name" value="MerR_1"/>
    <property type="match status" value="1"/>
</dbReference>
<dbReference type="RefSeq" id="WP_307173024.1">
    <property type="nucleotide sequence ID" value="NZ_CP037867.1"/>
</dbReference>
<keyword evidence="2" id="KW-0963">Cytoplasm</keyword>
<feature type="domain" description="HTH merR-type" evidence="6">
    <location>
        <begin position="4"/>
        <end position="73"/>
    </location>
</feature>
<dbReference type="AlphaFoldDB" id="A0A4V1AAY4"/>
<name>A0A4V1AAY4_HYDPS</name>
<proteinExistence type="predicted"/>
<protein>
    <submittedName>
        <fullName evidence="7">HTH-type transcriptional regulator HmrR</fullName>
    </submittedName>
</protein>
<dbReference type="InterPro" id="IPR011789">
    <property type="entry name" value="CueR"/>
</dbReference>
<evidence type="ECO:0000256" key="3">
    <source>
        <dbReference type="ARBA" id="ARBA00023015"/>
    </source>
</evidence>
<dbReference type="GO" id="GO:0045893">
    <property type="term" value="P:positive regulation of DNA-templated transcription"/>
    <property type="evidence" value="ECO:0007669"/>
    <property type="project" value="InterPro"/>
</dbReference>
<gene>
    <name evidence="7" type="primary">hmrR1</name>
    <name evidence="7" type="ORF">HPF_00190</name>
</gene>
<dbReference type="InterPro" id="IPR047057">
    <property type="entry name" value="MerR_fam"/>
</dbReference>
<dbReference type="EMBL" id="CP037867">
    <property type="protein sequence ID" value="QBM26073.1"/>
    <property type="molecule type" value="Genomic_DNA"/>
</dbReference>
<keyword evidence="8" id="KW-1185">Reference proteome</keyword>
<reference evidence="7 8" key="1">
    <citation type="submission" date="2019-03" db="EMBL/GenBank/DDBJ databases">
        <authorList>
            <person name="Sebastian G."/>
            <person name="Baumann P."/>
            <person name="Ruckert C."/>
            <person name="Kalinowski J."/>
            <person name="Nebel B."/>
            <person name="Takors R."/>
            <person name="Blombach B."/>
        </authorList>
    </citation>
    <scope>NUCLEOTIDE SEQUENCE [LARGE SCALE GENOMIC DNA]</scope>
    <source>
        <strain evidence="7 8">DSM 1084</strain>
    </source>
</reference>
<evidence type="ECO:0000256" key="5">
    <source>
        <dbReference type="ARBA" id="ARBA00023163"/>
    </source>
</evidence>
<evidence type="ECO:0000313" key="8">
    <source>
        <dbReference type="Proteomes" id="UP000293912"/>
    </source>
</evidence>
<evidence type="ECO:0000313" key="7">
    <source>
        <dbReference type="EMBL" id="QBM26073.1"/>
    </source>
</evidence>
<sequence length="191" mass="21055">MNPLMNIGEAAKAAGVSPKMVRHYEQTGLLPPAERTESGYRLYGEREVSVLRFIRQSRRLGFSVPQIAELIGRWGDDRRTSREVKTIALRHLADLDEKLREIAEMKAGLEGLVRACAGDDHAHCAILDNLAAESPEAPRHVARFVKPRRRRLAPDDEAPRSARAAPASGHVDLMAWMQGVHTHQSGAGGKA</sequence>
<keyword evidence="4" id="KW-0238">DNA-binding</keyword>
<dbReference type="Proteomes" id="UP000293912">
    <property type="component" value="Chromosome"/>
</dbReference>
<dbReference type="GO" id="GO:0005737">
    <property type="term" value="C:cytoplasm"/>
    <property type="evidence" value="ECO:0007669"/>
    <property type="project" value="UniProtKB-SubCell"/>
</dbReference>
<dbReference type="PANTHER" id="PTHR30204">
    <property type="entry name" value="REDOX-CYCLING DRUG-SENSING TRANSCRIPTIONAL ACTIVATOR SOXR"/>
    <property type="match status" value="1"/>
</dbReference>
<dbReference type="PRINTS" id="PR00040">
    <property type="entry name" value="HTHMERR"/>
</dbReference>
<dbReference type="InterPro" id="IPR009061">
    <property type="entry name" value="DNA-bd_dom_put_sf"/>
</dbReference>
<dbReference type="PANTHER" id="PTHR30204:SF94">
    <property type="entry name" value="HEAVY METAL-DEPENDENT TRANSCRIPTIONAL REGULATOR HI_0293-RELATED"/>
    <property type="match status" value="1"/>
</dbReference>
<keyword evidence="3" id="KW-0805">Transcription regulation</keyword>